<accession>A0AAJ0UCP4</accession>
<proteinExistence type="inferred from homology"/>
<dbReference type="InterPro" id="IPR011322">
    <property type="entry name" value="N-reg_PII-like_a/b"/>
</dbReference>
<name>A0AAJ0UCP4_HALSE</name>
<dbReference type="Proteomes" id="UP001296967">
    <property type="component" value="Unassembled WGS sequence"/>
</dbReference>
<dbReference type="PANTHER" id="PTHR23419:SF8">
    <property type="entry name" value="FI09726P"/>
    <property type="match status" value="1"/>
</dbReference>
<dbReference type="InterPro" id="IPR004323">
    <property type="entry name" value="Ion_tolerance_CutA"/>
</dbReference>
<comment type="similarity">
    <text evidence="1">Belongs to the CutA family.</text>
</comment>
<dbReference type="SUPFAM" id="SSF54913">
    <property type="entry name" value="GlnB-like"/>
    <property type="match status" value="1"/>
</dbReference>
<dbReference type="EMBL" id="NHSF01000008">
    <property type="protein sequence ID" value="MBK5929103.1"/>
    <property type="molecule type" value="Genomic_DNA"/>
</dbReference>
<keyword evidence="3" id="KW-1185">Reference proteome</keyword>
<gene>
    <name evidence="2" type="ORF">CCR82_00770</name>
</gene>
<dbReference type="PANTHER" id="PTHR23419">
    <property type="entry name" value="DIVALENT CATION TOLERANCE CUTA-RELATED"/>
    <property type="match status" value="1"/>
</dbReference>
<protein>
    <submittedName>
        <fullName evidence="2">Divalent-cation tolerance protein CutA</fullName>
    </submittedName>
</protein>
<reference evidence="2" key="2">
    <citation type="journal article" date="2020" name="Microorganisms">
        <title>Osmotic Adaptation and Compatible Solute Biosynthesis of Phototrophic Bacteria as Revealed from Genome Analyses.</title>
        <authorList>
            <person name="Imhoff J.F."/>
            <person name="Rahn T."/>
            <person name="Kunzel S."/>
            <person name="Keller A."/>
            <person name="Neulinger S.C."/>
        </authorList>
    </citation>
    <scope>NUCLEOTIDE SEQUENCE</scope>
    <source>
        <strain evidence="2">DSM 4395</strain>
    </source>
</reference>
<evidence type="ECO:0000313" key="3">
    <source>
        <dbReference type="Proteomes" id="UP001296967"/>
    </source>
</evidence>
<dbReference type="AlphaFoldDB" id="A0AAJ0UCP4"/>
<dbReference type="InterPro" id="IPR015867">
    <property type="entry name" value="N-reg_PII/ATP_PRibTrfase_C"/>
</dbReference>
<evidence type="ECO:0000256" key="1">
    <source>
        <dbReference type="ARBA" id="ARBA00010169"/>
    </source>
</evidence>
<sequence length="115" mass="12679">MGTRPDPEPVYLSYCTCPDAKTAQSLAKTLVAEHLAACVNVLPGLVSVYRWQARIETDAEVLLLIKTTKARVAALAARIETLHPYDVPEVISHPITAGNTHYLDWVRQCTANNHL</sequence>
<reference evidence="2" key="1">
    <citation type="submission" date="2017-05" db="EMBL/GenBank/DDBJ databases">
        <authorList>
            <person name="Imhoff J.F."/>
            <person name="Rahn T."/>
            <person name="Kuenzel S."/>
            <person name="Neulinger S.C."/>
        </authorList>
    </citation>
    <scope>NUCLEOTIDE SEQUENCE</scope>
    <source>
        <strain evidence="2">DSM 4395</strain>
    </source>
</reference>
<organism evidence="2 3">
    <name type="scientific">Halochromatium salexigens</name>
    <name type="common">Chromatium salexigens</name>
    <dbReference type="NCBI Taxonomy" id="49447"/>
    <lineage>
        <taxon>Bacteria</taxon>
        <taxon>Pseudomonadati</taxon>
        <taxon>Pseudomonadota</taxon>
        <taxon>Gammaproteobacteria</taxon>
        <taxon>Chromatiales</taxon>
        <taxon>Chromatiaceae</taxon>
        <taxon>Halochromatium</taxon>
    </lineage>
</organism>
<dbReference type="GO" id="GO:0005507">
    <property type="term" value="F:copper ion binding"/>
    <property type="evidence" value="ECO:0007669"/>
    <property type="project" value="TreeGrafter"/>
</dbReference>
<dbReference type="RefSeq" id="WP_201243295.1">
    <property type="nucleotide sequence ID" value="NZ_NHSF01000008.1"/>
</dbReference>
<dbReference type="Pfam" id="PF03091">
    <property type="entry name" value="CutA1"/>
    <property type="match status" value="1"/>
</dbReference>
<comment type="caution">
    <text evidence="2">The sequence shown here is derived from an EMBL/GenBank/DDBJ whole genome shotgun (WGS) entry which is preliminary data.</text>
</comment>
<dbReference type="GO" id="GO:0010038">
    <property type="term" value="P:response to metal ion"/>
    <property type="evidence" value="ECO:0007669"/>
    <property type="project" value="InterPro"/>
</dbReference>
<dbReference type="Gene3D" id="3.30.70.120">
    <property type="match status" value="1"/>
</dbReference>
<evidence type="ECO:0000313" key="2">
    <source>
        <dbReference type="EMBL" id="MBK5929103.1"/>
    </source>
</evidence>